<feature type="transmembrane region" description="Helical" evidence="8">
    <location>
        <begin position="12"/>
        <end position="31"/>
    </location>
</feature>
<dbReference type="InterPro" id="IPR009056">
    <property type="entry name" value="Cyt_c-like_dom"/>
</dbReference>
<dbReference type="PROSITE" id="PS51007">
    <property type="entry name" value="CYTC"/>
    <property type="match status" value="3"/>
</dbReference>
<dbReference type="EMBL" id="JACIEK010000001">
    <property type="protein sequence ID" value="MBB3996512.1"/>
    <property type="molecule type" value="Genomic_DNA"/>
</dbReference>
<proteinExistence type="predicted"/>
<dbReference type="GO" id="GO:0020037">
    <property type="term" value="F:heme binding"/>
    <property type="evidence" value="ECO:0007669"/>
    <property type="project" value="InterPro"/>
</dbReference>
<evidence type="ECO:0000313" key="10">
    <source>
        <dbReference type="EMBL" id="MBB3996512.1"/>
    </source>
</evidence>
<keyword evidence="8" id="KW-1133">Transmembrane helix</keyword>
<reference evidence="10 11" key="1">
    <citation type="submission" date="2020-08" db="EMBL/GenBank/DDBJ databases">
        <title>Genomic Encyclopedia of Type Strains, Phase IV (KMG-IV): sequencing the most valuable type-strain genomes for metagenomic binning, comparative biology and taxonomic classification.</title>
        <authorList>
            <person name="Goeker M."/>
        </authorList>
    </citation>
    <scope>NUCLEOTIDE SEQUENCE [LARGE SCALE GENOMIC DNA]</scope>
    <source>
        <strain evidence="10 11">DSM 102238</strain>
    </source>
</reference>
<keyword evidence="2 6" id="KW-0349">Heme</keyword>
<evidence type="ECO:0000256" key="8">
    <source>
        <dbReference type="SAM" id="Phobius"/>
    </source>
</evidence>
<dbReference type="AlphaFoldDB" id="A0A7W6H2W0"/>
<keyword evidence="1" id="KW-0813">Transport</keyword>
<keyword evidence="8" id="KW-0812">Transmembrane</keyword>
<feature type="compositionally biased region" description="Low complexity" evidence="7">
    <location>
        <begin position="183"/>
        <end position="194"/>
    </location>
</feature>
<dbReference type="SUPFAM" id="SSF46626">
    <property type="entry name" value="Cytochrome c"/>
    <property type="match status" value="3"/>
</dbReference>
<feature type="domain" description="Cytochrome c" evidence="9">
    <location>
        <begin position="350"/>
        <end position="441"/>
    </location>
</feature>
<dbReference type="GO" id="GO:0046872">
    <property type="term" value="F:metal ion binding"/>
    <property type="evidence" value="ECO:0007669"/>
    <property type="project" value="UniProtKB-KW"/>
</dbReference>
<feature type="domain" description="Cytochrome c" evidence="9">
    <location>
        <begin position="75"/>
        <end position="161"/>
    </location>
</feature>
<evidence type="ECO:0000313" key="11">
    <source>
        <dbReference type="Proteomes" id="UP000542776"/>
    </source>
</evidence>
<evidence type="ECO:0000256" key="6">
    <source>
        <dbReference type="PROSITE-ProRule" id="PRU00433"/>
    </source>
</evidence>
<evidence type="ECO:0000256" key="3">
    <source>
        <dbReference type="ARBA" id="ARBA00022723"/>
    </source>
</evidence>
<sequence>MKRTITITWKRLALVPVVGVVGALAVGWSGLVSIAASSGHFAPVEWFLHWTFENAVDTQSLAISVPEGVDLTDASLVQRAAGHFASGCAPCHGAPGELQSPVVKEMMPWPPRLEGQVGEWKDRELFWIGQHGVKYSGMPAWVSQKRPDEVWAMVAFLRALPTMDAATYGRLALGGRPMETENADPATRAADATTGEGASPQTLGLSAMGQAGDPALADCARCHGENGRGVGAAGAFPVIAGQSEAYLAETLLAYAAGRRESGIMTPAAGIHDEATLRRLAAHYAAQPASDPAAQHAVPAPVGVAIGEEHKARAPRGTIGADAPAAEPTPVGAAAVVDHAAANGPPYSVEGLMALGRRLAEEGLPTEKIAACDSCHGSAGRGKNALYPYLAGQPEWFIATNLQLWKDDERGGTAMAHVMRPIAINMTQEQIDAVALWYASRPAGG</sequence>
<dbReference type="Gene3D" id="1.10.760.10">
    <property type="entry name" value="Cytochrome c-like domain"/>
    <property type="match status" value="3"/>
</dbReference>
<dbReference type="Pfam" id="PF00034">
    <property type="entry name" value="Cytochrom_C"/>
    <property type="match status" value="1"/>
</dbReference>
<accession>A0A7W6H2W0</accession>
<dbReference type="PANTHER" id="PTHR33751:SF9">
    <property type="entry name" value="CYTOCHROME C4"/>
    <property type="match status" value="1"/>
</dbReference>
<dbReference type="RefSeq" id="WP_183197210.1">
    <property type="nucleotide sequence ID" value="NZ_JACIEK010000001.1"/>
</dbReference>
<comment type="caution">
    <text evidence="10">The sequence shown here is derived from an EMBL/GenBank/DDBJ whole genome shotgun (WGS) entry which is preliminary data.</text>
</comment>
<dbReference type="GO" id="GO:0009055">
    <property type="term" value="F:electron transfer activity"/>
    <property type="evidence" value="ECO:0007669"/>
    <property type="project" value="InterPro"/>
</dbReference>
<keyword evidence="5 6" id="KW-0408">Iron</keyword>
<feature type="domain" description="Cytochrome c" evidence="9">
    <location>
        <begin position="190"/>
        <end position="287"/>
    </location>
</feature>
<dbReference type="InterPro" id="IPR050597">
    <property type="entry name" value="Cytochrome_c_Oxidase_Subunit"/>
</dbReference>
<dbReference type="Pfam" id="PF13442">
    <property type="entry name" value="Cytochrome_CBB3"/>
    <property type="match status" value="1"/>
</dbReference>
<feature type="region of interest" description="Disordered" evidence="7">
    <location>
        <begin position="176"/>
        <end position="199"/>
    </location>
</feature>
<dbReference type="InterPro" id="IPR036909">
    <property type="entry name" value="Cyt_c-like_dom_sf"/>
</dbReference>
<name>A0A7W6H2W0_9HYPH</name>
<keyword evidence="11" id="KW-1185">Reference proteome</keyword>
<organism evidence="10 11">
    <name type="scientific">Aureimonas pseudogalii</name>
    <dbReference type="NCBI Taxonomy" id="1744844"/>
    <lineage>
        <taxon>Bacteria</taxon>
        <taxon>Pseudomonadati</taxon>
        <taxon>Pseudomonadota</taxon>
        <taxon>Alphaproteobacteria</taxon>
        <taxon>Hyphomicrobiales</taxon>
        <taxon>Aurantimonadaceae</taxon>
        <taxon>Aureimonas</taxon>
    </lineage>
</organism>
<keyword evidence="3 6" id="KW-0479">Metal-binding</keyword>
<keyword evidence="4" id="KW-0249">Electron transport</keyword>
<evidence type="ECO:0000256" key="4">
    <source>
        <dbReference type="ARBA" id="ARBA00022982"/>
    </source>
</evidence>
<evidence type="ECO:0000259" key="9">
    <source>
        <dbReference type="PROSITE" id="PS51007"/>
    </source>
</evidence>
<evidence type="ECO:0000256" key="1">
    <source>
        <dbReference type="ARBA" id="ARBA00022448"/>
    </source>
</evidence>
<evidence type="ECO:0000256" key="2">
    <source>
        <dbReference type="ARBA" id="ARBA00022617"/>
    </source>
</evidence>
<keyword evidence="8" id="KW-0472">Membrane</keyword>
<evidence type="ECO:0000256" key="5">
    <source>
        <dbReference type="ARBA" id="ARBA00023004"/>
    </source>
</evidence>
<evidence type="ECO:0000256" key="7">
    <source>
        <dbReference type="SAM" id="MobiDB-lite"/>
    </source>
</evidence>
<protein>
    <submittedName>
        <fullName evidence="10">Cytochrome c553</fullName>
    </submittedName>
</protein>
<dbReference type="Proteomes" id="UP000542776">
    <property type="component" value="Unassembled WGS sequence"/>
</dbReference>
<dbReference type="PANTHER" id="PTHR33751">
    <property type="entry name" value="CBB3-TYPE CYTOCHROME C OXIDASE SUBUNIT FIXP"/>
    <property type="match status" value="1"/>
</dbReference>
<gene>
    <name evidence="10" type="ORF">GGR04_000333</name>
</gene>